<dbReference type="PROSITE" id="PS51257">
    <property type="entry name" value="PROKAR_LIPOPROTEIN"/>
    <property type="match status" value="1"/>
</dbReference>
<name>A0ABV9QUM9_9GAMM</name>
<reference evidence="2" key="1">
    <citation type="journal article" date="2019" name="Int. J. Syst. Evol. Microbiol.">
        <title>The Global Catalogue of Microorganisms (GCM) 10K type strain sequencing project: providing services to taxonomists for standard genome sequencing and annotation.</title>
        <authorList>
            <consortium name="The Broad Institute Genomics Platform"/>
            <consortium name="The Broad Institute Genome Sequencing Center for Infectious Disease"/>
            <person name="Wu L."/>
            <person name="Ma J."/>
        </authorList>
    </citation>
    <scope>NUCLEOTIDE SEQUENCE [LARGE SCALE GENOMIC DNA]</scope>
    <source>
        <strain evidence="2">CCUG 30340</strain>
    </source>
</reference>
<evidence type="ECO:0008006" key="3">
    <source>
        <dbReference type="Google" id="ProtNLM"/>
    </source>
</evidence>
<proteinExistence type="predicted"/>
<accession>A0ABV9QUM9</accession>
<evidence type="ECO:0000313" key="2">
    <source>
        <dbReference type="Proteomes" id="UP001595886"/>
    </source>
</evidence>
<dbReference type="RefSeq" id="WP_380020146.1">
    <property type="nucleotide sequence ID" value="NZ_JBHSHD010000007.1"/>
</dbReference>
<organism evidence="1 2">
    <name type="scientific">Dokdonella ginsengisoli</name>
    <dbReference type="NCBI Taxonomy" id="363846"/>
    <lineage>
        <taxon>Bacteria</taxon>
        <taxon>Pseudomonadati</taxon>
        <taxon>Pseudomonadota</taxon>
        <taxon>Gammaproteobacteria</taxon>
        <taxon>Lysobacterales</taxon>
        <taxon>Rhodanobacteraceae</taxon>
        <taxon>Dokdonella</taxon>
    </lineage>
</organism>
<dbReference type="Proteomes" id="UP001595886">
    <property type="component" value="Unassembled WGS sequence"/>
</dbReference>
<gene>
    <name evidence="1" type="ORF">ACFO6Q_08210</name>
</gene>
<evidence type="ECO:0000313" key="1">
    <source>
        <dbReference type="EMBL" id="MFC4820304.1"/>
    </source>
</evidence>
<protein>
    <recommendedName>
        <fullName evidence="3">Lipoprotein</fullName>
    </recommendedName>
</protein>
<dbReference type="EMBL" id="JBHSHD010000007">
    <property type="protein sequence ID" value="MFC4820304.1"/>
    <property type="molecule type" value="Genomic_DNA"/>
</dbReference>
<comment type="caution">
    <text evidence="1">The sequence shown here is derived from an EMBL/GenBank/DDBJ whole genome shotgun (WGS) entry which is preliminary data.</text>
</comment>
<sequence length="197" mass="21441">MRIGMVRLFNFLTLVSACLLPCACAYVPLSTMVKMYSFDERDFAELDPQLIKVRITVPPDFEVSIEDSLMDVRVEASGQSFGGEFKLTDQQRPGDGIAGLLGKQETKDSTIYTLRLSDESARQFARLQGALSGRTVERSKINISAVLKSAPCGAKEVIVHVDLSPRPAEGFIPIVDGARLQIDDGSSGRPCTPSASR</sequence>
<keyword evidence="2" id="KW-1185">Reference proteome</keyword>